<comment type="similarity">
    <text evidence="1">Belongs to the ISF1/MBR1 family.</text>
</comment>
<feature type="compositionally biased region" description="Low complexity" evidence="3">
    <location>
        <begin position="164"/>
        <end position="178"/>
    </location>
</feature>
<dbReference type="Proteomes" id="UP000019375">
    <property type="component" value="Unassembled WGS sequence"/>
</dbReference>
<feature type="region of interest" description="Disordered" evidence="3">
    <location>
        <begin position="144"/>
        <end position="178"/>
    </location>
</feature>
<evidence type="ECO:0000256" key="2">
    <source>
        <dbReference type="ARBA" id="ARBA00022553"/>
    </source>
</evidence>
<dbReference type="EMBL" id="HG316455">
    <property type="protein sequence ID" value="CDF88277.1"/>
    <property type="molecule type" value="Genomic_DNA"/>
</dbReference>
<organism evidence="4 5">
    <name type="scientific">Zygosaccharomyces bailii (strain CLIB 213 / ATCC 58445 / CBS 680 / BCRC 21525 / NBRC 1098 / NCYC 1416 / NRRL Y-2227)</name>
    <dbReference type="NCBI Taxonomy" id="1333698"/>
    <lineage>
        <taxon>Eukaryota</taxon>
        <taxon>Fungi</taxon>
        <taxon>Dikarya</taxon>
        <taxon>Ascomycota</taxon>
        <taxon>Saccharomycotina</taxon>
        <taxon>Saccharomycetes</taxon>
        <taxon>Saccharomycetales</taxon>
        <taxon>Saccharomycetaceae</taxon>
        <taxon>Zygosaccharomyces</taxon>
    </lineage>
</organism>
<proteinExistence type="inferred from homology"/>
<sequence length="227" mass="23964">MPAGLLLPLRGVFATVSIVPTTPSSPINSVADSAHSTPAHTLCPGYPTAMSLRPLYMYARSRNPRTRSSVPPAVPASVSTASSLPTAASCHRNDTSQGIFERAVQDSFGILCPDCSTLGCTPTSAPSRVPLARRASLPQARCETEQAAPVLQSGTRASTPHINSLSRSASPRGSTSSIPSHLYGLERYVSRGLDKLSSSAVEKDPSPGLQGRRKSFIEMSLSRSFSR</sequence>
<dbReference type="OrthoDB" id="10389558at2759"/>
<dbReference type="InterPro" id="IPR031443">
    <property type="entry name" value="Mbr1"/>
</dbReference>
<dbReference type="AlphaFoldDB" id="A0A8J2T4U3"/>
<keyword evidence="2" id="KW-0597">Phosphoprotein</keyword>
<evidence type="ECO:0000256" key="1">
    <source>
        <dbReference type="ARBA" id="ARBA00008990"/>
    </source>
</evidence>
<dbReference type="Pfam" id="PF17058">
    <property type="entry name" value="MBR1"/>
    <property type="match status" value="1"/>
</dbReference>
<keyword evidence="5" id="KW-1185">Reference proteome</keyword>
<evidence type="ECO:0000313" key="5">
    <source>
        <dbReference type="Proteomes" id="UP000019375"/>
    </source>
</evidence>
<protein>
    <submittedName>
        <fullName evidence="4">BN860_06326g1_1</fullName>
    </submittedName>
</protein>
<gene>
    <name evidence="4" type="ORF">BN860_06326g</name>
</gene>
<evidence type="ECO:0000313" key="4">
    <source>
        <dbReference type="EMBL" id="CDF88277.1"/>
    </source>
</evidence>
<accession>A0A8J2T4U3</accession>
<name>A0A8J2T4U3_ZYGB2</name>
<evidence type="ECO:0000256" key="3">
    <source>
        <dbReference type="SAM" id="MobiDB-lite"/>
    </source>
</evidence>
<feature type="compositionally biased region" description="Polar residues" evidence="3">
    <location>
        <begin position="152"/>
        <end position="163"/>
    </location>
</feature>
<reference evidence="5" key="1">
    <citation type="journal article" date="2013" name="Genome Announc.">
        <title>Genome sequence of the food spoilage yeast Zygosaccharomyces bailii CLIB 213(T).</title>
        <authorList>
            <person name="Galeote V."/>
            <person name="Bigey F."/>
            <person name="Devillers H."/>
            <person name="Neuveglise C."/>
            <person name="Dequin S."/>
        </authorList>
    </citation>
    <scope>NUCLEOTIDE SEQUENCE [LARGE SCALE GENOMIC DNA]</scope>
    <source>
        <strain evidence="5">CLIB 213 / ATCC 58445 / CBS 680 / CCRC 21525 / NBRC 1098 / NCYC 1416 / NRRL Y-2227</strain>
    </source>
</reference>